<comment type="caution">
    <text evidence="1">The sequence shown here is derived from an EMBL/GenBank/DDBJ whole genome shotgun (WGS) entry which is preliminary data.</text>
</comment>
<name>A0A7W9CC83_9MICO</name>
<dbReference type="RefSeq" id="WP_184282580.1">
    <property type="nucleotide sequence ID" value="NZ_BAAAPG010000001.1"/>
</dbReference>
<sequence>MTDLIPQIEDVVLATPGVLGLYRTGSVVRNAVGAAVEALAGAVDRTGAAETPRRIVVGRDGDDLTVDIAIGIAADAGAVATTQTVRDAVTGLLAARGEHTARLRITVVRIADGAPATAEAPRSLA</sequence>
<dbReference type="Proteomes" id="UP000517712">
    <property type="component" value="Unassembled WGS sequence"/>
</dbReference>
<keyword evidence="2" id="KW-1185">Reference proteome</keyword>
<evidence type="ECO:0000313" key="1">
    <source>
        <dbReference type="EMBL" id="MBB5742927.1"/>
    </source>
</evidence>
<protein>
    <submittedName>
        <fullName evidence="1">Uncharacterized protein</fullName>
    </submittedName>
</protein>
<organism evidence="1 2">
    <name type="scientific">Microbacterium ginsengiterrae</name>
    <dbReference type="NCBI Taxonomy" id="546115"/>
    <lineage>
        <taxon>Bacteria</taxon>
        <taxon>Bacillati</taxon>
        <taxon>Actinomycetota</taxon>
        <taxon>Actinomycetes</taxon>
        <taxon>Micrococcales</taxon>
        <taxon>Microbacteriaceae</taxon>
        <taxon>Microbacterium</taxon>
    </lineage>
</organism>
<accession>A0A7W9CC83</accession>
<gene>
    <name evidence="1" type="ORF">HD600_001424</name>
</gene>
<dbReference type="AlphaFoldDB" id="A0A7W9CC83"/>
<reference evidence="1 2" key="1">
    <citation type="submission" date="2020-08" db="EMBL/GenBank/DDBJ databases">
        <title>Sequencing the genomes of 1000 actinobacteria strains.</title>
        <authorList>
            <person name="Klenk H.-P."/>
        </authorList>
    </citation>
    <scope>NUCLEOTIDE SEQUENCE [LARGE SCALE GENOMIC DNA]</scope>
    <source>
        <strain evidence="1 2">DSM 24823</strain>
    </source>
</reference>
<evidence type="ECO:0000313" key="2">
    <source>
        <dbReference type="Proteomes" id="UP000517712"/>
    </source>
</evidence>
<proteinExistence type="predicted"/>
<dbReference type="EMBL" id="JACHMU010000001">
    <property type="protein sequence ID" value="MBB5742927.1"/>
    <property type="molecule type" value="Genomic_DNA"/>
</dbReference>